<evidence type="ECO:0000313" key="3">
    <source>
        <dbReference type="Proteomes" id="UP000829401"/>
    </source>
</evidence>
<feature type="compositionally biased region" description="Low complexity" evidence="1">
    <location>
        <begin position="102"/>
        <end position="111"/>
    </location>
</feature>
<gene>
    <name evidence="2" type="ORF">K1I37_02680</name>
</gene>
<feature type="region of interest" description="Disordered" evidence="1">
    <location>
        <begin position="194"/>
        <end position="240"/>
    </location>
</feature>
<keyword evidence="3" id="KW-1185">Reference proteome</keyword>
<protein>
    <submittedName>
        <fullName evidence="2">Uncharacterized protein</fullName>
    </submittedName>
</protein>
<dbReference type="Proteomes" id="UP000829401">
    <property type="component" value="Chromosome"/>
</dbReference>
<dbReference type="KEGG" id="aaco:K1I37_02680"/>
<evidence type="ECO:0000313" key="2">
    <source>
        <dbReference type="EMBL" id="UNO49475.1"/>
    </source>
</evidence>
<name>T0CYA5_ALIAG</name>
<feature type="compositionally biased region" description="Low complexity" evidence="1">
    <location>
        <begin position="203"/>
        <end position="218"/>
    </location>
</feature>
<accession>A0A9E6ZS57</accession>
<proteinExistence type="predicted"/>
<feature type="compositionally biased region" description="Pro residues" evidence="1">
    <location>
        <begin position="219"/>
        <end position="240"/>
    </location>
</feature>
<organism evidence="2 3">
    <name type="scientific">Alicyclobacillus acidoterrestris (strain ATCC 49025 / DSM 3922 / CIP 106132 / NCIMB 13137 / GD3B)</name>
    <dbReference type="NCBI Taxonomy" id="1356854"/>
    <lineage>
        <taxon>Bacteria</taxon>
        <taxon>Bacillati</taxon>
        <taxon>Bacillota</taxon>
        <taxon>Bacilli</taxon>
        <taxon>Bacillales</taxon>
        <taxon>Alicyclobacillaceae</taxon>
        <taxon>Alicyclobacillus</taxon>
    </lineage>
</organism>
<dbReference type="EMBL" id="CP080467">
    <property type="protein sequence ID" value="UNO49475.1"/>
    <property type="molecule type" value="Genomic_DNA"/>
</dbReference>
<dbReference type="AlphaFoldDB" id="T0CYA5"/>
<feature type="region of interest" description="Disordered" evidence="1">
    <location>
        <begin position="1"/>
        <end position="111"/>
    </location>
</feature>
<accession>T0CYA5</accession>
<reference evidence="3" key="1">
    <citation type="journal article" date="2022" name="G3 (Bethesda)">
        <title>Unveiling the complete genome sequence of Alicyclobacillus acidoterrestris DSM 3922T, a taint-producing strain.</title>
        <authorList>
            <person name="Leonardo I.C."/>
            <person name="Barreto Crespo M.T."/>
            <person name="Gaspar F.B."/>
        </authorList>
    </citation>
    <scope>NUCLEOTIDE SEQUENCE [LARGE SCALE GENOMIC DNA]</scope>
    <source>
        <strain evidence="3">DSM 3922</strain>
    </source>
</reference>
<feature type="compositionally biased region" description="Basic residues" evidence="1">
    <location>
        <begin position="73"/>
        <end position="87"/>
    </location>
</feature>
<dbReference type="eggNOG" id="ENOG5033ACR">
    <property type="taxonomic scope" value="Bacteria"/>
</dbReference>
<feature type="compositionally biased region" description="Low complexity" evidence="1">
    <location>
        <begin position="23"/>
        <end position="50"/>
    </location>
</feature>
<sequence length="240" mass="25178">MRKRGATATNQTSNLRRGRSKARGSAAPKLAKGVGKAKAKSGGSLSGAKSTKPIRASVDDAVLAKGQSPSRKPPARKKTGTARKSKGRANGNARPSIQAVGPSNKKQSLSQLLSPKNVQETMKTVGNLRGMVKNWLGYLEQADKMLDTIFVTTNSLKESGVLDKLVKHRGKNLNTEDFTSILAALMSSPLAGGFFKGDDGDSSESATQPAASPQQAAQPPAPQPPHPQSLPPGTPQHPQM</sequence>
<dbReference type="RefSeq" id="WP_021298119.1">
    <property type="nucleotide sequence ID" value="NZ_AURB01000175.1"/>
</dbReference>
<evidence type="ECO:0000256" key="1">
    <source>
        <dbReference type="SAM" id="MobiDB-lite"/>
    </source>
</evidence>